<organism evidence="3 4">
    <name type="scientific">Heligmosomoides polygyrus</name>
    <name type="common">Parasitic roundworm</name>
    <dbReference type="NCBI Taxonomy" id="6339"/>
    <lineage>
        <taxon>Eukaryota</taxon>
        <taxon>Metazoa</taxon>
        <taxon>Ecdysozoa</taxon>
        <taxon>Nematoda</taxon>
        <taxon>Chromadorea</taxon>
        <taxon>Rhabditida</taxon>
        <taxon>Rhabditina</taxon>
        <taxon>Rhabditomorpha</taxon>
        <taxon>Strongyloidea</taxon>
        <taxon>Heligmosomidae</taxon>
        <taxon>Heligmosomoides</taxon>
    </lineage>
</organism>
<dbReference type="Proteomes" id="UP000050761">
    <property type="component" value="Unassembled WGS sequence"/>
</dbReference>
<name>A0A183G2B3_HELPZ</name>
<gene>
    <name evidence="2" type="ORF">HPBE_LOCUS15418</name>
</gene>
<keyword evidence="3" id="KW-1185">Reference proteome</keyword>
<accession>A0A3P8E6E8</accession>
<dbReference type="WBParaSite" id="HPBE_0001541901-mRNA-1">
    <property type="protein sequence ID" value="HPBE_0001541901-mRNA-1"/>
    <property type="gene ID" value="HPBE_0001541901"/>
</dbReference>
<reference evidence="2 3" key="1">
    <citation type="submission" date="2018-11" db="EMBL/GenBank/DDBJ databases">
        <authorList>
            <consortium name="Pathogen Informatics"/>
        </authorList>
    </citation>
    <scope>NUCLEOTIDE SEQUENCE [LARGE SCALE GENOMIC DNA]</scope>
</reference>
<proteinExistence type="predicted"/>
<feature type="transmembrane region" description="Helical" evidence="1">
    <location>
        <begin position="6"/>
        <end position="28"/>
    </location>
</feature>
<reference evidence="4" key="2">
    <citation type="submission" date="2019-09" db="UniProtKB">
        <authorList>
            <consortium name="WormBaseParasite"/>
        </authorList>
    </citation>
    <scope>IDENTIFICATION</scope>
</reference>
<dbReference type="AlphaFoldDB" id="A0A183G2B3"/>
<protein>
    <submittedName>
        <fullName evidence="4">Smr domain-containing protein</fullName>
    </submittedName>
</protein>
<evidence type="ECO:0000313" key="3">
    <source>
        <dbReference type="Proteomes" id="UP000050761"/>
    </source>
</evidence>
<sequence>MSPDIVYTLCPYLDLASMFSLAAAYPIWSNMVHKYVKKLEVELMLLRNKQWELISKSIWKEVPSGVLDVDAINVFQSEISRFEWIVYTGNMHTLFNDLVEALETEKAIIRYKGIGHSPDSAWLVSALEGYLAAKPHQVRCVRRDATEYEIEVGHSL</sequence>
<keyword evidence="1" id="KW-0472">Membrane</keyword>
<evidence type="ECO:0000313" key="2">
    <source>
        <dbReference type="EMBL" id="VDP02716.1"/>
    </source>
</evidence>
<evidence type="ECO:0000256" key="1">
    <source>
        <dbReference type="SAM" id="Phobius"/>
    </source>
</evidence>
<keyword evidence="1" id="KW-1133">Transmembrane helix</keyword>
<dbReference type="OrthoDB" id="5881494at2759"/>
<dbReference type="EMBL" id="UZAH01028843">
    <property type="protein sequence ID" value="VDP02716.1"/>
    <property type="molecule type" value="Genomic_DNA"/>
</dbReference>
<keyword evidence="1" id="KW-0812">Transmembrane</keyword>
<accession>A0A183G2B3</accession>
<evidence type="ECO:0000313" key="4">
    <source>
        <dbReference type="WBParaSite" id="HPBE_0001541901-mRNA-1"/>
    </source>
</evidence>